<keyword evidence="3" id="KW-1185">Reference proteome</keyword>
<evidence type="ECO:0000313" key="2">
    <source>
        <dbReference type="EMBL" id="KAG9233863.1"/>
    </source>
</evidence>
<dbReference type="Proteomes" id="UP000824998">
    <property type="component" value="Unassembled WGS sequence"/>
</dbReference>
<name>A0A9P8C4Q3_9HELO</name>
<proteinExistence type="predicted"/>
<feature type="region of interest" description="Disordered" evidence="1">
    <location>
        <begin position="1"/>
        <end position="193"/>
    </location>
</feature>
<reference evidence="2" key="1">
    <citation type="journal article" date="2021" name="IMA Fungus">
        <title>Genomic characterization of three marine fungi, including Emericellopsis atlantica sp. nov. with signatures of a generalist lifestyle and marine biomass degradation.</title>
        <authorList>
            <person name="Hagestad O.C."/>
            <person name="Hou L."/>
            <person name="Andersen J.H."/>
            <person name="Hansen E.H."/>
            <person name="Altermark B."/>
            <person name="Li C."/>
            <person name="Kuhnert E."/>
            <person name="Cox R.J."/>
            <person name="Crous P.W."/>
            <person name="Spatafora J.W."/>
            <person name="Lail K."/>
            <person name="Amirebrahimi M."/>
            <person name="Lipzen A."/>
            <person name="Pangilinan J."/>
            <person name="Andreopoulos W."/>
            <person name="Hayes R.D."/>
            <person name="Ng V."/>
            <person name="Grigoriev I.V."/>
            <person name="Jackson S.A."/>
            <person name="Sutton T.D.S."/>
            <person name="Dobson A.D.W."/>
            <person name="Rama T."/>
        </authorList>
    </citation>
    <scope>NUCLEOTIDE SEQUENCE</scope>
    <source>
        <strain evidence="2">TRa018bII</strain>
    </source>
</reference>
<accession>A0A9P8C4Q3</accession>
<dbReference type="AlphaFoldDB" id="A0A9P8C4Q3"/>
<feature type="compositionally biased region" description="Polar residues" evidence="1">
    <location>
        <begin position="47"/>
        <end position="64"/>
    </location>
</feature>
<sequence>MPSLRSAMRLSSHCQRGAPLRVRGPMAIRSLSSTPFRLAQGYGDPDGNSTAENPQAQPASNATKHNAEHPGPEPPAEGQGKGAGPTKGGSGSGKSPADSSAQSGGSKSKEAMETGSSPSGGDVKGGGKNPKSKDGLEPKILGREARPDSQEKKAEVEKHNREFEEGYDRPSKGSDEKVDKHYWKGQGGADRES</sequence>
<organism evidence="2 3">
    <name type="scientific">Amylocarpus encephaloides</name>
    <dbReference type="NCBI Taxonomy" id="45428"/>
    <lineage>
        <taxon>Eukaryota</taxon>
        <taxon>Fungi</taxon>
        <taxon>Dikarya</taxon>
        <taxon>Ascomycota</taxon>
        <taxon>Pezizomycotina</taxon>
        <taxon>Leotiomycetes</taxon>
        <taxon>Helotiales</taxon>
        <taxon>Helotiales incertae sedis</taxon>
        <taxon>Amylocarpus</taxon>
    </lineage>
</organism>
<dbReference type="OrthoDB" id="5334244at2759"/>
<comment type="caution">
    <text evidence="2">The sequence shown here is derived from an EMBL/GenBank/DDBJ whole genome shotgun (WGS) entry which is preliminary data.</text>
</comment>
<feature type="compositionally biased region" description="Gly residues" evidence="1">
    <location>
        <begin position="79"/>
        <end position="92"/>
    </location>
</feature>
<protein>
    <submittedName>
        <fullName evidence="2">Uncharacterized protein</fullName>
    </submittedName>
</protein>
<feature type="compositionally biased region" description="Basic and acidic residues" evidence="1">
    <location>
        <begin position="131"/>
        <end position="182"/>
    </location>
</feature>
<dbReference type="EMBL" id="MU251483">
    <property type="protein sequence ID" value="KAG9233863.1"/>
    <property type="molecule type" value="Genomic_DNA"/>
</dbReference>
<evidence type="ECO:0000313" key="3">
    <source>
        <dbReference type="Proteomes" id="UP000824998"/>
    </source>
</evidence>
<evidence type="ECO:0000256" key="1">
    <source>
        <dbReference type="SAM" id="MobiDB-lite"/>
    </source>
</evidence>
<gene>
    <name evidence="2" type="ORF">BJ875DRAFT_463036</name>
</gene>